<keyword evidence="4" id="KW-0812">Transmembrane</keyword>
<evidence type="ECO:0000256" key="7">
    <source>
        <dbReference type="SAM" id="MobiDB-lite"/>
    </source>
</evidence>
<evidence type="ECO:0000256" key="1">
    <source>
        <dbReference type="ARBA" id="ARBA00004651"/>
    </source>
</evidence>
<name>A0A3N0DYP7_9ACTN</name>
<accession>A0A3N0DYP7</accession>
<dbReference type="Proteomes" id="UP000269198">
    <property type="component" value="Unassembled WGS sequence"/>
</dbReference>
<dbReference type="Pfam" id="PF02534">
    <property type="entry name" value="T4SS-DNA_transf"/>
    <property type="match status" value="1"/>
</dbReference>
<dbReference type="SUPFAM" id="SSF52540">
    <property type="entry name" value="P-loop containing nucleoside triphosphate hydrolases"/>
    <property type="match status" value="1"/>
</dbReference>
<dbReference type="InterPro" id="IPR027417">
    <property type="entry name" value="P-loop_NTPase"/>
</dbReference>
<evidence type="ECO:0000256" key="4">
    <source>
        <dbReference type="ARBA" id="ARBA00022692"/>
    </source>
</evidence>
<comment type="similarity">
    <text evidence="2">Belongs to the VirD4/TraG family.</text>
</comment>
<evidence type="ECO:0000256" key="2">
    <source>
        <dbReference type="ARBA" id="ARBA00008806"/>
    </source>
</evidence>
<organism evidence="8 9">
    <name type="scientific">Halostreptopolyspora alba</name>
    <dbReference type="NCBI Taxonomy" id="2487137"/>
    <lineage>
        <taxon>Bacteria</taxon>
        <taxon>Bacillati</taxon>
        <taxon>Actinomycetota</taxon>
        <taxon>Actinomycetes</taxon>
        <taxon>Streptosporangiales</taxon>
        <taxon>Nocardiopsidaceae</taxon>
        <taxon>Halostreptopolyspora</taxon>
    </lineage>
</organism>
<gene>
    <name evidence="8" type="ORF">EFW17_22615</name>
</gene>
<dbReference type="CDD" id="cd01127">
    <property type="entry name" value="TrwB_TraG_TraD_VirD4"/>
    <property type="match status" value="1"/>
</dbReference>
<reference evidence="8 9" key="1">
    <citation type="submission" date="2018-11" db="EMBL/GenBank/DDBJ databases">
        <title>The genome draft of YIM 96095.</title>
        <authorList>
            <person name="Tang S.-K."/>
            <person name="Chunyu W.-X."/>
            <person name="Feng Y.-Z."/>
        </authorList>
    </citation>
    <scope>NUCLEOTIDE SEQUENCE [LARGE SCALE GENOMIC DNA]</scope>
    <source>
        <strain evidence="8 9">YIM 96095</strain>
    </source>
</reference>
<comment type="subcellular location">
    <subcellularLocation>
        <location evidence="1">Cell membrane</location>
        <topology evidence="1">Multi-pass membrane protein</topology>
    </subcellularLocation>
</comment>
<dbReference type="OrthoDB" id="226701at2"/>
<dbReference type="EMBL" id="RJMB01000035">
    <property type="protein sequence ID" value="RNL80728.1"/>
    <property type="molecule type" value="Genomic_DNA"/>
</dbReference>
<keyword evidence="6" id="KW-0472">Membrane</keyword>
<proteinExistence type="inferred from homology"/>
<dbReference type="GO" id="GO:0005886">
    <property type="term" value="C:plasma membrane"/>
    <property type="evidence" value="ECO:0007669"/>
    <property type="project" value="UniProtKB-SubCell"/>
</dbReference>
<dbReference type="PANTHER" id="PTHR37937:SF1">
    <property type="entry name" value="CONJUGATIVE TRANSFER: DNA TRANSPORT"/>
    <property type="match status" value="1"/>
</dbReference>
<evidence type="ECO:0000256" key="3">
    <source>
        <dbReference type="ARBA" id="ARBA00022475"/>
    </source>
</evidence>
<sequence>MQKIRPERRVYLGQDPHDGHVPLWSAPRDSVAVVGPPGYGKTSGVLIPALLHWDGPAVVTSTRSDLVQATGDHRRAVATSGPFNGAVHIYDPLEAEGYGSLRWSPAAGCANASVCYRRVQAMTSTIGSGVSDGEHWRSGAALILRGLLHAAALAQAPMTHVRRWIAHQATEEPAGIIRAHPATEAAHDFADDLEGLALIGERERGSFYSMARTTLDLMADPRVRASAAAIDLDIDQFLTSKSTLYVVGPNHYQAAIAPLIVALVDAIAQRAAELAAAQGGRLDPPLLLALDEVANIAPLDSLPSLVSEGGGRGITTVWAAQSLAQMRQRYGADGAQAILTASTAKLIYGAMSSDQDLRNVSAWAGETRVPEITHHGATTGGYPIPDRAVPPASPTTTRTAEVGGVGLPTDQARQHSVSGTYRPALPTEAIQMLPPGQAWLFYGSETPLEVSTPPAGTLPAYRDAAGYTP</sequence>
<dbReference type="PANTHER" id="PTHR37937">
    <property type="entry name" value="CONJUGATIVE TRANSFER: DNA TRANSPORT"/>
    <property type="match status" value="1"/>
</dbReference>
<evidence type="ECO:0000256" key="6">
    <source>
        <dbReference type="ARBA" id="ARBA00023136"/>
    </source>
</evidence>
<evidence type="ECO:0000313" key="8">
    <source>
        <dbReference type="EMBL" id="RNL80728.1"/>
    </source>
</evidence>
<feature type="region of interest" description="Disordered" evidence="7">
    <location>
        <begin position="450"/>
        <end position="469"/>
    </location>
</feature>
<evidence type="ECO:0000313" key="9">
    <source>
        <dbReference type="Proteomes" id="UP000269198"/>
    </source>
</evidence>
<dbReference type="InterPro" id="IPR051539">
    <property type="entry name" value="T4SS-coupling_protein"/>
</dbReference>
<keyword evidence="9" id="KW-1185">Reference proteome</keyword>
<keyword evidence="5" id="KW-1133">Transmembrane helix</keyword>
<dbReference type="AlphaFoldDB" id="A0A3N0DYP7"/>
<dbReference type="InterPro" id="IPR003688">
    <property type="entry name" value="TraG/VirD4"/>
</dbReference>
<dbReference type="RefSeq" id="WP_123203463.1">
    <property type="nucleotide sequence ID" value="NZ_RJMB01000035.1"/>
</dbReference>
<evidence type="ECO:0000256" key="5">
    <source>
        <dbReference type="ARBA" id="ARBA00022989"/>
    </source>
</evidence>
<keyword evidence="3" id="KW-1003">Cell membrane</keyword>
<feature type="region of interest" description="Disordered" evidence="7">
    <location>
        <begin position="374"/>
        <end position="418"/>
    </location>
</feature>
<comment type="caution">
    <text evidence="8">The sequence shown here is derived from an EMBL/GenBank/DDBJ whole genome shotgun (WGS) entry which is preliminary data.</text>
</comment>
<protein>
    <submittedName>
        <fullName evidence="8">Type IV secretory system conjugative DNA transfer family protein</fullName>
    </submittedName>
</protein>
<dbReference type="Gene3D" id="3.40.50.300">
    <property type="entry name" value="P-loop containing nucleotide triphosphate hydrolases"/>
    <property type="match status" value="1"/>
</dbReference>